<dbReference type="PANTHER" id="PTHR23077">
    <property type="entry name" value="AAA-FAMILY ATPASE"/>
    <property type="match status" value="1"/>
</dbReference>
<dbReference type="GO" id="GO:0005524">
    <property type="term" value="F:ATP binding"/>
    <property type="evidence" value="ECO:0007669"/>
    <property type="project" value="UniProtKB-KW"/>
</dbReference>
<evidence type="ECO:0000256" key="2">
    <source>
        <dbReference type="ARBA" id="ARBA00022741"/>
    </source>
</evidence>
<dbReference type="InterPro" id="IPR003593">
    <property type="entry name" value="AAA+_ATPase"/>
</dbReference>
<dbReference type="Gene3D" id="3.40.50.300">
    <property type="entry name" value="P-loop containing nucleotide triphosphate hydrolases"/>
    <property type="match status" value="2"/>
</dbReference>
<dbReference type="FunFam" id="3.40.50.300:FF:000149">
    <property type="entry name" value="Nuclear valosin-containing protein-like"/>
    <property type="match status" value="1"/>
</dbReference>
<dbReference type="Pfam" id="PF00004">
    <property type="entry name" value="AAA"/>
    <property type="match status" value="2"/>
</dbReference>
<dbReference type="InterPro" id="IPR033466">
    <property type="entry name" value="Cornichon_conserved"/>
</dbReference>
<dbReference type="GO" id="GO:0003723">
    <property type="term" value="F:RNA binding"/>
    <property type="evidence" value="ECO:0007669"/>
    <property type="project" value="TreeGrafter"/>
</dbReference>
<dbReference type="InterPro" id="IPR027417">
    <property type="entry name" value="P-loop_NTPase"/>
</dbReference>
<dbReference type="InterPro" id="IPR050168">
    <property type="entry name" value="AAA_ATPase_domain"/>
</dbReference>
<keyword evidence="2" id="KW-0547">Nucleotide-binding</keyword>
<dbReference type="Gene3D" id="1.10.8.60">
    <property type="match status" value="2"/>
</dbReference>
<keyword evidence="3" id="KW-0067">ATP-binding</keyword>
<dbReference type="InterPro" id="IPR003959">
    <property type="entry name" value="ATPase_AAA_core"/>
</dbReference>
<dbReference type="SUPFAM" id="SSF52540">
    <property type="entry name" value="P-loop containing nucleoside triphosphate hydrolases"/>
    <property type="match status" value="2"/>
</dbReference>
<evidence type="ECO:0000256" key="4">
    <source>
        <dbReference type="SAM" id="Phobius"/>
    </source>
</evidence>
<name>A0A177B2E6_9BILA</name>
<evidence type="ECO:0000256" key="3">
    <source>
        <dbReference type="ARBA" id="ARBA00022840"/>
    </source>
</evidence>
<dbReference type="GO" id="GO:0005634">
    <property type="term" value="C:nucleus"/>
    <property type="evidence" value="ECO:0007669"/>
    <property type="project" value="TreeGrafter"/>
</dbReference>
<evidence type="ECO:0000313" key="7">
    <source>
        <dbReference type="Proteomes" id="UP000078046"/>
    </source>
</evidence>
<dbReference type="PANTHER" id="PTHR23077:SF171">
    <property type="entry name" value="NUCLEAR VALOSIN-CONTAINING PROTEIN-LIKE"/>
    <property type="match status" value="1"/>
</dbReference>
<gene>
    <name evidence="6" type="ORF">A3Q56_03810</name>
</gene>
<reference evidence="6 7" key="1">
    <citation type="submission" date="2016-04" db="EMBL/GenBank/DDBJ databases">
        <title>The genome of Intoshia linei affirms orthonectids as highly simplified spiralians.</title>
        <authorList>
            <person name="Mikhailov K.V."/>
            <person name="Slusarev G.S."/>
            <person name="Nikitin M.A."/>
            <person name="Logacheva M.D."/>
            <person name="Penin A."/>
            <person name="Aleoshin V."/>
            <person name="Panchin Y.V."/>
        </authorList>
    </citation>
    <scope>NUCLEOTIDE SEQUENCE [LARGE SCALE GENOMIC DNA]</scope>
    <source>
        <strain evidence="6">Intl2013</strain>
        <tissue evidence="6">Whole animal</tissue>
    </source>
</reference>
<dbReference type="InterPro" id="IPR003960">
    <property type="entry name" value="ATPase_AAA_CS"/>
</dbReference>
<keyword evidence="4" id="KW-0812">Transmembrane</keyword>
<dbReference type="GO" id="GO:0042254">
    <property type="term" value="P:ribosome biogenesis"/>
    <property type="evidence" value="ECO:0007669"/>
    <property type="project" value="TreeGrafter"/>
</dbReference>
<dbReference type="PROSITE" id="PS01340">
    <property type="entry name" value="CORNICHON"/>
    <property type="match status" value="1"/>
</dbReference>
<dbReference type="Pfam" id="PF17862">
    <property type="entry name" value="AAA_lid_3"/>
    <property type="match status" value="1"/>
</dbReference>
<dbReference type="OrthoDB" id="2187at2759"/>
<keyword evidence="4" id="KW-0472">Membrane</keyword>
<dbReference type="GO" id="GO:1990275">
    <property type="term" value="F:preribosome binding"/>
    <property type="evidence" value="ECO:0007669"/>
    <property type="project" value="TreeGrafter"/>
</dbReference>
<dbReference type="GO" id="GO:0016887">
    <property type="term" value="F:ATP hydrolysis activity"/>
    <property type="evidence" value="ECO:0007669"/>
    <property type="project" value="InterPro"/>
</dbReference>
<evidence type="ECO:0000313" key="6">
    <source>
        <dbReference type="EMBL" id="OAF68457.1"/>
    </source>
</evidence>
<proteinExistence type="inferred from homology"/>
<keyword evidence="7" id="KW-1185">Reference proteome</keyword>
<dbReference type="GO" id="GO:0016192">
    <property type="term" value="P:vesicle-mediated transport"/>
    <property type="evidence" value="ECO:0007669"/>
    <property type="project" value="InterPro"/>
</dbReference>
<evidence type="ECO:0000256" key="1">
    <source>
        <dbReference type="ARBA" id="ARBA00006914"/>
    </source>
</evidence>
<keyword evidence="4" id="KW-1133">Transmembrane helix</keyword>
<dbReference type="AlphaFoldDB" id="A0A177B2E6"/>
<dbReference type="EMBL" id="LWCA01000444">
    <property type="protein sequence ID" value="OAF68457.1"/>
    <property type="molecule type" value="Genomic_DNA"/>
</dbReference>
<dbReference type="Pfam" id="PF03311">
    <property type="entry name" value="Cornichon"/>
    <property type="match status" value="1"/>
</dbReference>
<sequence>MSTFRIKNQPVKHRKIHKPNIDTRKNNNQLNEQLSKSYINKQENVNQKEPSKSVKYNYKIINSELNFSSYVLDPELYKELVKTLIAFKVPHIFKNQGMNAPCGILLHGPPGCGKTRLAHVIAGSLSIPMIKMCATEIISGVSGESEEKLRNLFKKASKMSPCIIFIDELDAITQKRENSSRDMEKRIVSQLLDCIDSAQSTSNILVVGATSRLDTIDVSLRRNGRFDFELPLGMPNRRERREILNLLTEKCNIENRTKCLDKVVEITPGFVGADLESMVKIAVTESIYRKISTDYECQLNVNVPENLETCINFDDMMIAAQKIIPSTIREGFSFIPKTLWSEIGGLEDVRREIKSLILDPLSFPERYESLGITISQGCLLAGPPGCGKTLIAKALANELGVNFLSVKGPELLNMYVGESERAVRNLFERANNSAPCVIFFDEIDALCPHRSSGVDSSKVSSRLVTQLLTEMDGVYKRKSVFILAATNRPDIIDPAVIRPGRIDKILYVNLPSYHDKISILNAISHNKTKPKIDENVNFNEICEDERSEGFSGADLYALVRQASLDCLEKNTTLFNNELIVTTENFNTALEKVKRFKNKEFLKLHFNKMIISAGIAYTLCLIIVAILIFFVIFHIITFDELNVDYKNPIDYCKTLNPLVIPEYALHFSIMLILGLSEEYFSVFFNVPIALYHILKYSRRTPLCGYGVYDPTRILLSREMKISQMEGWIKLVFFLMCFFYYMYSMIYCFAFEG</sequence>
<organism evidence="6 7">
    <name type="scientific">Intoshia linei</name>
    <dbReference type="NCBI Taxonomy" id="1819745"/>
    <lineage>
        <taxon>Eukaryota</taxon>
        <taxon>Metazoa</taxon>
        <taxon>Spiralia</taxon>
        <taxon>Lophotrochozoa</taxon>
        <taxon>Mesozoa</taxon>
        <taxon>Orthonectida</taxon>
        <taxon>Rhopaluridae</taxon>
        <taxon>Intoshia</taxon>
    </lineage>
</organism>
<feature type="transmembrane region" description="Helical" evidence="4">
    <location>
        <begin position="608"/>
        <end position="635"/>
    </location>
</feature>
<feature type="domain" description="AAA+ ATPase" evidence="5">
    <location>
        <begin position="374"/>
        <end position="512"/>
    </location>
</feature>
<feature type="domain" description="AAA+ ATPase" evidence="5">
    <location>
        <begin position="100"/>
        <end position="236"/>
    </location>
</feature>
<evidence type="ECO:0000259" key="5">
    <source>
        <dbReference type="SMART" id="SM00382"/>
    </source>
</evidence>
<dbReference type="InterPro" id="IPR041569">
    <property type="entry name" value="AAA_lid_3"/>
</dbReference>
<dbReference type="PROSITE" id="PS00674">
    <property type="entry name" value="AAA"/>
    <property type="match status" value="2"/>
</dbReference>
<accession>A0A177B2E6</accession>
<comment type="caution">
    <text evidence="6">The sequence shown here is derived from an EMBL/GenBank/DDBJ whole genome shotgun (WGS) entry which is preliminary data.</text>
</comment>
<dbReference type="InterPro" id="IPR003377">
    <property type="entry name" value="Cornichon"/>
</dbReference>
<dbReference type="Proteomes" id="UP000078046">
    <property type="component" value="Unassembled WGS sequence"/>
</dbReference>
<comment type="similarity">
    <text evidence="1">Belongs to the AAA ATPase family.</text>
</comment>
<dbReference type="FunFam" id="3.40.50.300:FF:000365">
    <property type="entry name" value="Ribosome biogenesis ATPase RIX7"/>
    <property type="match status" value="1"/>
</dbReference>
<protein>
    <submittedName>
        <fullName evidence="6">Nuclear valosin-containing protein-like protein</fullName>
    </submittedName>
</protein>
<dbReference type="SMART" id="SM01398">
    <property type="entry name" value="Cornichon"/>
    <property type="match status" value="1"/>
</dbReference>
<dbReference type="SMART" id="SM00382">
    <property type="entry name" value="AAA"/>
    <property type="match status" value="2"/>
</dbReference>
<feature type="transmembrane region" description="Helical" evidence="4">
    <location>
        <begin position="726"/>
        <end position="748"/>
    </location>
</feature>